<dbReference type="EMBL" id="JASCZI010124814">
    <property type="protein sequence ID" value="MED6166104.1"/>
    <property type="molecule type" value="Genomic_DNA"/>
</dbReference>
<keyword evidence="3" id="KW-1185">Reference proteome</keyword>
<evidence type="ECO:0000313" key="2">
    <source>
        <dbReference type="EMBL" id="MED6166104.1"/>
    </source>
</evidence>
<dbReference type="Proteomes" id="UP001341840">
    <property type="component" value="Unassembled WGS sequence"/>
</dbReference>
<protein>
    <submittedName>
        <fullName evidence="2">Uncharacterized protein</fullName>
    </submittedName>
</protein>
<feature type="transmembrane region" description="Helical" evidence="1">
    <location>
        <begin position="26"/>
        <end position="44"/>
    </location>
</feature>
<sequence length="103" mass="11433">MPDPSAGHELMRRLTARNPTLSDTLLTGYGFPIMSVSAILSMWLRNHQSVTYARKRKTVITVRGIFPNINSVGISRIQLSLVGGTNHHPHTILIALSKRDKTT</sequence>
<keyword evidence="1" id="KW-0472">Membrane</keyword>
<keyword evidence="1" id="KW-0812">Transmembrane</keyword>
<evidence type="ECO:0000313" key="3">
    <source>
        <dbReference type="Proteomes" id="UP001341840"/>
    </source>
</evidence>
<comment type="caution">
    <text evidence="2">The sequence shown here is derived from an EMBL/GenBank/DDBJ whole genome shotgun (WGS) entry which is preliminary data.</text>
</comment>
<gene>
    <name evidence="2" type="ORF">PIB30_105789</name>
</gene>
<reference evidence="2 3" key="1">
    <citation type="journal article" date="2023" name="Plants (Basel)">
        <title>Bridging the Gap: Combining Genomics and Transcriptomics Approaches to Understand Stylosanthes scabra, an Orphan Legume from the Brazilian Caatinga.</title>
        <authorList>
            <person name="Ferreira-Neto J.R.C."/>
            <person name="da Silva M.D."/>
            <person name="Binneck E."/>
            <person name="de Melo N.F."/>
            <person name="da Silva R.H."/>
            <person name="de Melo A.L.T.M."/>
            <person name="Pandolfi V."/>
            <person name="Bustamante F.O."/>
            <person name="Brasileiro-Vidal A.C."/>
            <person name="Benko-Iseppon A.M."/>
        </authorList>
    </citation>
    <scope>NUCLEOTIDE SEQUENCE [LARGE SCALE GENOMIC DNA]</scope>
    <source>
        <tissue evidence="2">Leaves</tissue>
    </source>
</reference>
<organism evidence="2 3">
    <name type="scientific">Stylosanthes scabra</name>
    <dbReference type="NCBI Taxonomy" id="79078"/>
    <lineage>
        <taxon>Eukaryota</taxon>
        <taxon>Viridiplantae</taxon>
        <taxon>Streptophyta</taxon>
        <taxon>Embryophyta</taxon>
        <taxon>Tracheophyta</taxon>
        <taxon>Spermatophyta</taxon>
        <taxon>Magnoliopsida</taxon>
        <taxon>eudicotyledons</taxon>
        <taxon>Gunneridae</taxon>
        <taxon>Pentapetalae</taxon>
        <taxon>rosids</taxon>
        <taxon>fabids</taxon>
        <taxon>Fabales</taxon>
        <taxon>Fabaceae</taxon>
        <taxon>Papilionoideae</taxon>
        <taxon>50 kb inversion clade</taxon>
        <taxon>dalbergioids sensu lato</taxon>
        <taxon>Dalbergieae</taxon>
        <taxon>Pterocarpus clade</taxon>
        <taxon>Stylosanthes</taxon>
    </lineage>
</organism>
<evidence type="ECO:0000256" key="1">
    <source>
        <dbReference type="SAM" id="Phobius"/>
    </source>
</evidence>
<keyword evidence="1" id="KW-1133">Transmembrane helix</keyword>
<accession>A0ABU6UYI2</accession>
<feature type="non-terminal residue" evidence="2">
    <location>
        <position position="103"/>
    </location>
</feature>
<proteinExistence type="predicted"/>
<name>A0ABU6UYI2_9FABA</name>